<accession>A0A0L8HW38</accession>
<organism evidence="1">
    <name type="scientific">Octopus bimaculoides</name>
    <name type="common">California two-spotted octopus</name>
    <dbReference type="NCBI Taxonomy" id="37653"/>
    <lineage>
        <taxon>Eukaryota</taxon>
        <taxon>Metazoa</taxon>
        <taxon>Spiralia</taxon>
        <taxon>Lophotrochozoa</taxon>
        <taxon>Mollusca</taxon>
        <taxon>Cephalopoda</taxon>
        <taxon>Coleoidea</taxon>
        <taxon>Octopodiformes</taxon>
        <taxon>Octopoda</taxon>
        <taxon>Incirrata</taxon>
        <taxon>Octopodidae</taxon>
        <taxon>Octopus</taxon>
    </lineage>
</organism>
<evidence type="ECO:0000313" key="1">
    <source>
        <dbReference type="EMBL" id="KOF93005.1"/>
    </source>
</evidence>
<dbReference type="AlphaFoldDB" id="A0A0L8HW38"/>
<sequence>MQGFCSIKLVFCNIEEASYIIKQVFCIKQVFYFFLKRRFLIHSSHVCTLRLVFCCIKQAFSCIVQAFCSIT</sequence>
<protein>
    <submittedName>
        <fullName evidence="1">Uncharacterized protein</fullName>
    </submittedName>
</protein>
<reference evidence="1" key="1">
    <citation type="submission" date="2015-07" db="EMBL/GenBank/DDBJ databases">
        <title>MeaNS - Measles Nucleotide Surveillance Program.</title>
        <authorList>
            <person name="Tran T."/>
            <person name="Druce J."/>
        </authorList>
    </citation>
    <scope>NUCLEOTIDE SEQUENCE</scope>
    <source>
        <strain evidence="1">UCB-OBI-ISO-001</strain>
        <tissue evidence="1">Gonad</tissue>
    </source>
</reference>
<proteinExistence type="predicted"/>
<gene>
    <name evidence="1" type="ORF">OCBIM_22005401mg</name>
</gene>
<name>A0A0L8HW38_OCTBM</name>
<dbReference type="EMBL" id="KQ417249">
    <property type="protein sequence ID" value="KOF93005.1"/>
    <property type="molecule type" value="Genomic_DNA"/>
</dbReference>